<dbReference type="SUPFAM" id="SSF52317">
    <property type="entry name" value="Class I glutamine amidotransferase-like"/>
    <property type="match status" value="1"/>
</dbReference>
<dbReference type="EC" id="3.4.15.6" evidence="2"/>
<evidence type="ECO:0000313" key="2">
    <source>
        <dbReference type="EMBL" id="MDR5691545.1"/>
    </source>
</evidence>
<accession>A0ABU1FJU3</accession>
<keyword evidence="1" id="KW-0732">Signal</keyword>
<feature type="chain" id="PRO_5047178992" evidence="1">
    <location>
        <begin position="29"/>
        <end position="435"/>
    </location>
</feature>
<dbReference type="EMBL" id="JAVKGS010000001">
    <property type="protein sequence ID" value="MDR5691545.1"/>
    <property type="molecule type" value="Genomic_DNA"/>
</dbReference>
<reference evidence="3" key="1">
    <citation type="submission" date="2023-07" db="EMBL/GenBank/DDBJ databases">
        <title>Description of three actinobacteria isolated from air of manufacturing shop in a pharmaceutical factory.</title>
        <authorList>
            <person name="Zhang D.-F."/>
        </authorList>
    </citation>
    <scope>NUCLEOTIDE SEQUENCE [LARGE SCALE GENOMIC DNA]</scope>
    <source>
        <strain evidence="3">CCTCC AB 2011122</strain>
    </source>
</reference>
<dbReference type="PANTHER" id="PTHR36175:SF1">
    <property type="entry name" value="CYANOPHYCINASE"/>
    <property type="match status" value="1"/>
</dbReference>
<evidence type="ECO:0000313" key="3">
    <source>
        <dbReference type="Proteomes" id="UP001260072"/>
    </source>
</evidence>
<keyword evidence="2" id="KW-0378">Hydrolase</keyword>
<gene>
    <name evidence="2" type="ORF">RH861_05640</name>
</gene>
<dbReference type="Gene3D" id="3.40.50.880">
    <property type="match status" value="1"/>
</dbReference>
<dbReference type="PANTHER" id="PTHR36175">
    <property type="entry name" value="CYANOPHYCINASE"/>
    <property type="match status" value="1"/>
</dbReference>
<dbReference type="Proteomes" id="UP001260072">
    <property type="component" value="Unassembled WGS sequence"/>
</dbReference>
<dbReference type="RefSeq" id="WP_310520153.1">
    <property type="nucleotide sequence ID" value="NZ_BAABBS010000003.1"/>
</dbReference>
<sequence>MTPRTTAAATIAATVAVACLVGASPAAAAPKHGTAPAPAPAGSLVLIGGNLKENATILQRIVDLADPDGDGPAKARIAIVTAASSAAKTAEAAADDTLNNASANGLYYSALFERFGAETYAVPIDTAVNFAGDAYKPSNANDPKVAREVAKATGVFFGGGDQMRYVRTLFDCKNAASEAFTSCTDTKVMSAVRGVLDRGGVVSGVSAGTTIQQGADMVTGGEPYQAWRDGTTPGYLDDASALAHLPYGGFGFFPEGQLDSHFGTWGRQARMIKLADQTGHDLVVGVDETTALVYDRATRQGEVIGRNGVSLLDTSETVIEGAVGTGTRWSYLVAGDRVDFGTGAITPASERRTGAGTDAAPAPVADVWDSIDNPDAGVYSLVGLGVALVASVADRAEGTTFETDPQYRTVLERTAGTSWWDGGFEGLAITISPAD</sequence>
<keyword evidence="3" id="KW-1185">Reference proteome</keyword>
<dbReference type="GO" id="GO:0004180">
    <property type="term" value="F:carboxypeptidase activity"/>
    <property type="evidence" value="ECO:0007669"/>
    <property type="project" value="UniProtKB-KW"/>
</dbReference>
<feature type="signal peptide" evidence="1">
    <location>
        <begin position="1"/>
        <end position="28"/>
    </location>
</feature>
<protein>
    <submittedName>
        <fullName evidence="2">Cyanophycinase</fullName>
        <ecNumber evidence="2">3.4.15.6</ecNumber>
    </submittedName>
</protein>
<dbReference type="InterPro" id="IPR029062">
    <property type="entry name" value="Class_I_gatase-like"/>
</dbReference>
<organism evidence="2 3">
    <name type="scientific">Agromyces indicus</name>
    <dbReference type="NCBI Taxonomy" id="758919"/>
    <lineage>
        <taxon>Bacteria</taxon>
        <taxon>Bacillati</taxon>
        <taxon>Actinomycetota</taxon>
        <taxon>Actinomycetes</taxon>
        <taxon>Micrococcales</taxon>
        <taxon>Microbacteriaceae</taxon>
        <taxon>Agromyces</taxon>
    </lineage>
</organism>
<dbReference type="CDD" id="cd03145">
    <property type="entry name" value="GAT1_cyanophycinase"/>
    <property type="match status" value="1"/>
</dbReference>
<dbReference type="PROSITE" id="PS51257">
    <property type="entry name" value="PROKAR_LIPOPROTEIN"/>
    <property type="match status" value="1"/>
</dbReference>
<name>A0ABU1FJU3_9MICO</name>
<comment type="caution">
    <text evidence="2">The sequence shown here is derived from an EMBL/GenBank/DDBJ whole genome shotgun (WGS) entry which is preliminary data.</text>
</comment>
<keyword evidence="2" id="KW-0645">Protease</keyword>
<keyword evidence="2" id="KW-0121">Carboxypeptidase</keyword>
<proteinExistence type="predicted"/>
<dbReference type="GO" id="GO:0008241">
    <property type="term" value="F:peptidyl-dipeptidase activity"/>
    <property type="evidence" value="ECO:0007669"/>
    <property type="project" value="UniProtKB-EC"/>
</dbReference>
<evidence type="ECO:0000256" key="1">
    <source>
        <dbReference type="SAM" id="SignalP"/>
    </source>
</evidence>